<dbReference type="GeneTree" id="ENSGT00980000203178"/>
<dbReference type="SMART" id="SM00280">
    <property type="entry name" value="KAZAL"/>
    <property type="match status" value="1"/>
</dbReference>
<evidence type="ECO:0000256" key="4">
    <source>
        <dbReference type="ARBA" id="ARBA00023157"/>
    </source>
</evidence>
<dbReference type="Pfam" id="PF00050">
    <property type="entry name" value="Kazal_1"/>
    <property type="match status" value="1"/>
</dbReference>
<name>A0A8C4T5T5_ERPCA</name>
<dbReference type="GO" id="GO:0005576">
    <property type="term" value="C:extracellular region"/>
    <property type="evidence" value="ECO:0007669"/>
    <property type="project" value="UniProtKB-SubCell"/>
</dbReference>
<dbReference type="PROSITE" id="PS51465">
    <property type="entry name" value="KAZAL_2"/>
    <property type="match status" value="1"/>
</dbReference>
<proteinExistence type="predicted"/>
<protein>
    <recommendedName>
        <fullName evidence="5">Kazal-like domain-containing protein</fullName>
    </recommendedName>
</protein>
<dbReference type="InterPro" id="IPR036058">
    <property type="entry name" value="Kazal_dom_sf"/>
</dbReference>
<evidence type="ECO:0000313" key="6">
    <source>
        <dbReference type="Ensembl" id="ENSECRP00000026087.1"/>
    </source>
</evidence>
<dbReference type="SUPFAM" id="SSF100895">
    <property type="entry name" value="Kazal-type serine protease inhibitors"/>
    <property type="match status" value="1"/>
</dbReference>
<organism evidence="6 7">
    <name type="scientific">Erpetoichthys calabaricus</name>
    <name type="common">Rope fish</name>
    <name type="synonym">Calamoichthys calabaricus</name>
    <dbReference type="NCBI Taxonomy" id="27687"/>
    <lineage>
        <taxon>Eukaryota</taxon>
        <taxon>Metazoa</taxon>
        <taxon>Chordata</taxon>
        <taxon>Craniata</taxon>
        <taxon>Vertebrata</taxon>
        <taxon>Euteleostomi</taxon>
        <taxon>Actinopterygii</taxon>
        <taxon>Polypteriformes</taxon>
        <taxon>Polypteridae</taxon>
        <taxon>Erpetoichthys</taxon>
    </lineage>
</organism>
<evidence type="ECO:0000259" key="5">
    <source>
        <dbReference type="PROSITE" id="PS51465"/>
    </source>
</evidence>
<keyword evidence="7" id="KW-1185">Reference proteome</keyword>
<comment type="subcellular location">
    <subcellularLocation>
        <location evidence="1">Secreted</location>
    </subcellularLocation>
</comment>
<evidence type="ECO:0000256" key="1">
    <source>
        <dbReference type="ARBA" id="ARBA00004613"/>
    </source>
</evidence>
<sequence length="56" mass="6135">MAHGCPRLWAPVCGTNGRSYDNECFLCSDIVSQRDSMMVTDKASLSFYLALLLCGS</sequence>
<reference evidence="6" key="2">
    <citation type="submission" date="2025-09" db="UniProtKB">
        <authorList>
            <consortium name="Ensembl"/>
        </authorList>
    </citation>
    <scope>IDENTIFICATION</scope>
</reference>
<keyword evidence="4" id="KW-1015">Disulfide bond</keyword>
<evidence type="ECO:0000256" key="2">
    <source>
        <dbReference type="ARBA" id="ARBA00022525"/>
    </source>
</evidence>
<dbReference type="Proteomes" id="UP000694620">
    <property type="component" value="Unassembled WGS sequence"/>
</dbReference>
<evidence type="ECO:0000256" key="3">
    <source>
        <dbReference type="ARBA" id="ARBA00022690"/>
    </source>
</evidence>
<keyword evidence="3" id="KW-0646">Protease inhibitor</keyword>
<dbReference type="Gene3D" id="3.30.60.30">
    <property type="match status" value="1"/>
</dbReference>
<feature type="domain" description="Kazal-like" evidence="5">
    <location>
        <begin position="1"/>
        <end position="56"/>
    </location>
</feature>
<evidence type="ECO:0000313" key="7">
    <source>
        <dbReference type="Proteomes" id="UP000694620"/>
    </source>
</evidence>
<dbReference type="AlphaFoldDB" id="A0A8C4T5T5"/>
<keyword evidence="2" id="KW-0964">Secreted</keyword>
<dbReference type="PROSITE" id="PS00282">
    <property type="entry name" value="KAZAL_1"/>
    <property type="match status" value="1"/>
</dbReference>
<reference evidence="6" key="1">
    <citation type="submission" date="2025-08" db="UniProtKB">
        <authorList>
            <consortium name="Ensembl"/>
        </authorList>
    </citation>
    <scope>IDENTIFICATION</scope>
</reference>
<accession>A0A8C4T5T5</accession>
<dbReference type="PANTHER" id="PTHR21312:SF28">
    <property type="entry name" value="OVOINHIBITOR-RELATED"/>
    <property type="match status" value="1"/>
</dbReference>
<dbReference type="GO" id="GO:0030414">
    <property type="term" value="F:peptidase inhibitor activity"/>
    <property type="evidence" value="ECO:0007669"/>
    <property type="project" value="UniProtKB-KW"/>
</dbReference>
<dbReference type="PANTHER" id="PTHR21312">
    <property type="entry name" value="SERINE PROTEASE INHIBITOR"/>
    <property type="match status" value="1"/>
</dbReference>
<dbReference type="Ensembl" id="ENSECRT00000026632.1">
    <property type="protein sequence ID" value="ENSECRP00000026087.1"/>
    <property type="gene ID" value="ENSECRG00000017626.1"/>
</dbReference>
<dbReference type="InterPro" id="IPR002350">
    <property type="entry name" value="Kazal_dom"/>
</dbReference>